<gene>
    <name evidence="1" type="ORF">GGE31_005603</name>
    <name evidence="2" type="ORF">GGE35_005606</name>
</gene>
<accession>A0A7W6TKH5</accession>
<dbReference type="Proteomes" id="UP000524535">
    <property type="component" value="Unassembled WGS sequence"/>
</dbReference>
<evidence type="ECO:0000313" key="3">
    <source>
        <dbReference type="Proteomes" id="UP000524535"/>
    </source>
</evidence>
<organism evidence="1 3">
    <name type="scientific">Aliirhizobium cellulosilyticum</name>
    <dbReference type="NCBI Taxonomy" id="393664"/>
    <lineage>
        <taxon>Bacteria</taxon>
        <taxon>Pseudomonadati</taxon>
        <taxon>Pseudomonadota</taxon>
        <taxon>Alphaproteobacteria</taxon>
        <taxon>Hyphomicrobiales</taxon>
        <taxon>Rhizobiaceae</taxon>
        <taxon>Aliirhizobium</taxon>
    </lineage>
</organism>
<dbReference type="Proteomes" id="UP000576087">
    <property type="component" value="Unassembled WGS sequence"/>
</dbReference>
<proteinExistence type="predicted"/>
<name>A0A7W6TKH5_9HYPH</name>
<comment type="caution">
    <text evidence="1">The sequence shown here is derived from an EMBL/GenBank/DDBJ whole genome shotgun (WGS) entry which is preliminary data.</text>
</comment>
<protein>
    <submittedName>
        <fullName evidence="1">Uncharacterized protein</fullName>
    </submittedName>
</protein>
<dbReference type="EMBL" id="JACIGY010000020">
    <property type="protein sequence ID" value="MBB4415054.1"/>
    <property type="molecule type" value="Genomic_DNA"/>
</dbReference>
<keyword evidence="3" id="KW-1185">Reference proteome</keyword>
<evidence type="ECO:0000313" key="2">
    <source>
        <dbReference type="EMBL" id="MBB4449746.1"/>
    </source>
</evidence>
<dbReference type="AlphaFoldDB" id="A0A7W6TKH5"/>
<evidence type="ECO:0000313" key="4">
    <source>
        <dbReference type="Proteomes" id="UP000576087"/>
    </source>
</evidence>
<sequence length="81" mass="9259">MSLPCLKDYHAEKIDMSCSRCDRHGVYDRKALVKKFGAAIEFVELRRILAIGCDRRGTDGCEACFPCLLTANILIEERHER</sequence>
<reference evidence="3 4" key="1">
    <citation type="submission" date="2020-08" db="EMBL/GenBank/DDBJ databases">
        <title>Genomic Encyclopedia of Type Strains, Phase IV (KMG-V): Genome sequencing to study the core and pangenomes of soil and plant-associated prokaryotes.</title>
        <authorList>
            <person name="Whitman W."/>
        </authorList>
    </citation>
    <scope>NUCLEOTIDE SEQUENCE [LARGE SCALE GENOMIC DNA]</scope>
    <source>
        <strain evidence="1 3">SEMIA 444</strain>
        <strain evidence="2 4">SEMIA 452</strain>
    </source>
</reference>
<dbReference type="EMBL" id="JACIHM010000023">
    <property type="protein sequence ID" value="MBB4449746.1"/>
    <property type="molecule type" value="Genomic_DNA"/>
</dbReference>
<evidence type="ECO:0000313" key="1">
    <source>
        <dbReference type="EMBL" id="MBB4415054.1"/>
    </source>
</evidence>